<protein>
    <recommendedName>
        <fullName evidence="3">DDE-1 domain-containing protein</fullName>
    </recommendedName>
</protein>
<evidence type="ECO:0000313" key="1">
    <source>
        <dbReference type="EMBL" id="KAA6385637.1"/>
    </source>
</evidence>
<comment type="caution">
    <text evidence="1">The sequence shown here is derived from an EMBL/GenBank/DDBJ whole genome shotgun (WGS) entry which is preliminary data.</text>
</comment>
<sequence>MLTQDISHQLYPLPEADAFFVFVSKRCFMTKVLFREWCTILINWVLEQKLIGYYAQDEKIILFVDGHPSRRDREVRKLLKKGRYYNIIVSRGTNISYAELQDASF</sequence>
<name>A0A5J4VSS7_9EUKA</name>
<evidence type="ECO:0000313" key="2">
    <source>
        <dbReference type="Proteomes" id="UP000324800"/>
    </source>
</evidence>
<organism evidence="1 2">
    <name type="scientific">Streblomastix strix</name>
    <dbReference type="NCBI Taxonomy" id="222440"/>
    <lineage>
        <taxon>Eukaryota</taxon>
        <taxon>Metamonada</taxon>
        <taxon>Preaxostyla</taxon>
        <taxon>Oxymonadida</taxon>
        <taxon>Streblomastigidae</taxon>
        <taxon>Streblomastix</taxon>
    </lineage>
</organism>
<evidence type="ECO:0008006" key="3">
    <source>
        <dbReference type="Google" id="ProtNLM"/>
    </source>
</evidence>
<reference evidence="1 2" key="1">
    <citation type="submission" date="2019-03" db="EMBL/GenBank/DDBJ databases">
        <title>Single cell metagenomics reveals metabolic interactions within the superorganism composed of flagellate Streblomastix strix and complex community of Bacteroidetes bacteria on its surface.</title>
        <authorList>
            <person name="Treitli S.C."/>
            <person name="Kolisko M."/>
            <person name="Husnik F."/>
            <person name="Keeling P."/>
            <person name="Hampl V."/>
        </authorList>
    </citation>
    <scope>NUCLEOTIDE SEQUENCE [LARGE SCALE GENOMIC DNA]</scope>
    <source>
        <strain evidence="1">ST1C</strain>
    </source>
</reference>
<dbReference type="EMBL" id="SNRW01005176">
    <property type="protein sequence ID" value="KAA6385637.1"/>
    <property type="molecule type" value="Genomic_DNA"/>
</dbReference>
<proteinExistence type="predicted"/>
<dbReference type="Proteomes" id="UP000324800">
    <property type="component" value="Unassembled WGS sequence"/>
</dbReference>
<accession>A0A5J4VSS7</accession>
<dbReference type="AlphaFoldDB" id="A0A5J4VSS7"/>
<gene>
    <name evidence="1" type="ORF">EZS28_018840</name>
</gene>